<dbReference type="Proteomes" id="UP000887043">
    <property type="component" value="Unassembled WGS sequence"/>
</dbReference>
<feature type="transmembrane region" description="Helical" evidence="1">
    <location>
        <begin position="284"/>
        <end position="311"/>
    </location>
</feature>
<dbReference type="RefSeq" id="WP_006281372.1">
    <property type="nucleotide sequence ID" value="NZ_BPTR01000001.1"/>
</dbReference>
<gene>
    <name evidence="2" type="ORF">PRRU23_06430</name>
</gene>
<keyword evidence="1" id="KW-1133">Transmembrane helix</keyword>
<evidence type="ECO:0000313" key="3">
    <source>
        <dbReference type="Proteomes" id="UP000887043"/>
    </source>
</evidence>
<dbReference type="GO" id="GO:0008654">
    <property type="term" value="P:phospholipid biosynthetic process"/>
    <property type="evidence" value="ECO:0007669"/>
    <property type="project" value="InterPro"/>
</dbReference>
<organism evidence="2 3">
    <name type="scientific">Segatella bryantii</name>
    <name type="common">Prevotella bryantii</name>
    <dbReference type="NCBI Taxonomy" id="77095"/>
    <lineage>
        <taxon>Bacteria</taxon>
        <taxon>Pseudomonadati</taxon>
        <taxon>Bacteroidota</taxon>
        <taxon>Bacteroidia</taxon>
        <taxon>Bacteroidales</taxon>
        <taxon>Prevotellaceae</taxon>
        <taxon>Segatella</taxon>
    </lineage>
</organism>
<reference evidence="2" key="1">
    <citation type="submission" date="2021-08" db="EMBL/GenBank/DDBJ databases">
        <title>Prevotella lacticifex sp. nov., isolated from rumen of cow.</title>
        <authorList>
            <person name="Shinkai T."/>
            <person name="Ikeyama N."/>
            <person name="Kumagai M."/>
            <person name="Ohmori H."/>
            <person name="Sakamoto M."/>
            <person name="Ohkuma M."/>
            <person name="Mitsumori M."/>
        </authorList>
    </citation>
    <scope>NUCLEOTIDE SEQUENCE</scope>
    <source>
        <strain evidence="2">DSM 11371</strain>
    </source>
</reference>
<proteinExistence type="predicted"/>
<sequence length="326" mass="37718">MNEKVQSTLKSSETEDWLDYHFVRPLSYYCAVGFAKLGVHPNMVTIMSMIIGAASTYFYAHGCYYYEGMEGLVYNLIAIFLLIWADIYDCTDGQLARMTGKKSQMGRILDGAAGFVWFVPIYLGLVYRFYNYHDIEFSWLDIDNTMDNTYIATGVVFVLALISGFLGMGGQQRLADYYIQIHLFFLKGEKGSELDNSAQQQKLYDETPWKGNLIWKYFLKSYVGYTKKQEKATPEFQKLMGKLKDKYGSVDKIPAEVREEIHRNSLAIMKWNGLLTFNFRSGMFFIFCLLDIPVANFLFEIIGMSLLTYYINHRHEAFCKKIAQNL</sequence>
<accession>A0AA37HVT8</accession>
<feature type="transmembrane region" description="Helical" evidence="1">
    <location>
        <begin position="108"/>
        <end position="130"/>
    </location>
</feature>
<dbReference type="GO" id="GO:0016780">
    <property type="term" value="F:phosphotransferase activity, for other substituted phosphate groups"/>
    <property type="evidence" value="ECO:0007669"/>
    <property type="project" value="InterPro"/>
</dbReference>
<feature type="transmembrane region" description="Helical" evidence="1">
    <location>
        <begin position="72"/>
        <end position="88"/>
    </location>
</feature>
<feature type="transmembrane region" description="Helical" evidence="1">
    <location>
        <begin position="43"/>
        <end position="60"/>
    </location>
</feature>
<keyword evidence="1" id="KW-0472">Membrane</keyword>
<dbReference type="AlphaFoldDB" id="A0AA37HVT8"/>
<dbReference type="InterPro" id="IPR000462">
    <property type="entry name" value="CDP-OH_P_trans"/>
</dbReference>
<keyword evidence="1" id="KW-0812">Transmembrane</keyword>
<dbReference type="Gene3D" id="1.20.120.1760">
    <property type="match status" value="1"/>
</dbReference>
<feature type="transmembrane region" description="Helical" evidence="1">
    <location>
        <begin position="150"/>
        <end position="168"/>
    </location>
</feature>
<dbReference type="GO" id="GO:0016020">
    <property type="term" value="C:membrane"/>
    <property type="evidence" value="ECO:0007669"/>
    <property type="project" value="InterPro"/>
</dbReference>
<protein>
    <recommendedName>
        <fullName evidence="4">CDP-alcohol phosphatidyltransferase</fullName>
    </recommendedName>
</protein>
<dbReference type="InterPro" id="IPR043130">
    <property type="entry name" value="CDP-OH_PTrfase_TM_dom"/>
</dbReference>
<dbReference type="EMBL" id="BPTR01000001">
    <property type="protein sequence ID" value="GJG26943.1"/>
    <property type="molecule type" value="Genomic_DNA"/>
</dbReference>
<dbReference type="Pfam" id="PF01066">
    <property type="entry name" value="CDP-OH_P_transf"/>
    <property type="match status" value="1"/>
</dbReference>
<evidence type="ECO:0000256" key="1">
    <source>
        <dbReference type="SAM" id="Phobius"/>
    </source>
</evidence>
<evidence type="ECO:0008006" key="4">
    <source>
        <dbReference type="Google" id="ProtNLM"/>
    </source>
</evidence>
<name>A0AA37HVT8_SEGBR</name>
<evidence type="ECO:0000313" key="2">
    <source>
        <dbReference type="EMBL" id="GJG26943.1"/>
    </source>
</evidence>
<comment type="caution">
    <text evidence="2">The sequence shown here is derived from an EMBL/GenBank/DDBJ whole genome shotgun (WGS) entry which is preliminary data.</text>
</comment>